<keyword evidence="4" id="KW-0808">Transferase</keyword>
<organism evidence="8 9">
    <name type="scientific">Mucilaginibacter polytrichastri</name>
    <dbReference type="NCBI Taxonomy" id="1302689"/>
    <lineage>
        <taxon>Bacteria</taxon>
        <taxon>Pseudomonadati</taxon>
        <taxon>Bacteroidota</taxon>
        <taxon>Sphingobacteriia</taxon>
        <taxon>Sphingobacteriales</taxon>
        <taxon>Sphingobacteriaceae</taxon>
        <taxon>Mucilaginibacter</taxon>
    </lineage>
</organism>
<comment type="caution">
    <text evidence="8">The sequence shown here is derived from an EMBL/GenBank/DDBJ whole genome shotgun (WGS) entry which is preliminary data.</text>
</comment>
<name>A0A1Q6A2S4_9SPHI</name>
<evidence type="ECO:0000256" key="5">
    <source>
        <dbReference type="ARBA" id="ARBA00023136"/>
    </source>
</evidence>
<dbReference type="GO" id="GO:0016757">
    <property type="term" value="F:glycosyltransferase activity"/>
    <property type="evidence" value="ECO:0007669"/>
    <property type="project" value="UniProtKB-KW"/>
</dbReference>
<dbReference type="SUPFAM" id="SSF53448">
    <property type="entry name" value="Nucleotide-diphospho-sugar transferases"/>
    <property type="match status" value="1"/>
</dbReference>
<gene>
    <name evidence="8" type="ORF">RG47T_3764</name>
</gene>
<dbReference type="STRING" id="1302689.RG47T_3764"/>
<keyword evidence="6" id="KW-1133">Transmembrane helix</keyword>
<keyword evidence="6" id="KW-0812">Transmembrane</keyword>
<accession>A0A1Q6A2S4</accession>
<keyword evidence="5 6" id="KW-0472">Membrane</keyword>
<dbReference type="Gene3D" id="3.90.550.10">
    <property type="entry name" value="Spore Coat Polysaccharide Biosynthesis Protein SpsA, Chain A"/>
    <property type="match status" value="1"/>
</dbReference>
<reference evidence="8 9" key="1">
    <citation type="submission" date="2016-11" db="EMBL/GenBank/DDBJ databases">
        <title>Whole Genome Sequencing of Mucilaginibacter polytrichastri RG4-7(T) isolated from the moss sample.</title>
        <authorList>
            <person name="Li Y."/>
        </authorList>
    </citation>
    <scope>NUCLEOTIDE SEQUENCE [LARGE SCALE GENOMIC DNA]</scope>
    <source>
        <strain evidence="8 9">RG4-7</strain>
    </source>
</reference>
<evidence type="ECO:0000313" key="9">
    <source>
        <dbReference type="Proteomes" id="UP000186720"/>
    </source>
</evidence>
<evidence type="ECO:0000256" key="4">
    <source>
        <dbReference type="ARBA" id="ARBA00022679"/>
    </source>
</evidence>
<keyword evidence="3" id="KW-0328">Glycosyltransferase</keyword>
<keyword evidence="9" id="KW-1185">Reference proteome</keyword>
<dbReference type="AlphaFoldDB" id="A0A1Q6A2S4"/>
<evidence type="ECO:0000256" key="6">
    <source>
        <dbReference type="SAM" id="Phobius"/>
    </source>
</evidence>
<evidence type="ECO:0000313" key="8">
    <source>
        <dbReference type="EMBL" id="OKS88298.1"/>
    </source>
</evidence>
<evidence type="ECO:0000256" key="3">
    <source>
        <dbReference type="ARBA" id="ARBA00022676"/>
    </source>
</evidence>
<comment type="subcellular location">
    <subcellularLocation>
        <location evidence="1">Cell membrane</location>
    </subcellularLocation>
</comment>
<evidence type="ECO:0000256" key="2">
    <source>
        <dbReference type="ARBA" id="ARBA00022475"/>
    </source>
</evidence>
<feature type="domain" description="Glycosyltransferase 2-like" evidence="7">
    <location>
        <begin position="25"/>
        <end position="154"/>
    </location>
</feature>
<dbReference type="EMBL" id="MPPL01000001">
    <property type="protein sequence ID" value="OKS88298.1"/>
    <property type="molecule type" value="Genomic_DNA"/>
</dbReference>
<dbReference type="PANTHER" id="PTHR43646:SF2">
    <property type="entry name" value="GLYCOSYLTRANSFERASE 2-LIKE DOMAIN-CONTAINING PROTEIN"/>
    <property type="match status" value="1"/>
</dbReference>
<dbReference type="Proteomes" id="UP000186720">
    <property type="component" value="Unassembled WGS sequence"/>
</dbReference>
<dbReference type="CDD" id="cd00761">
    <property type="entry name" value="Glyco_tranf_GTA_type"/>
    <property type="match status" value="1"/>
</dbReference>
<sequence>MVTLFNFISNPKLRRVAKRYHEKVSILIPVRNEAGNILFLLESIATQDYTDYEVIILDDDSTDATFEICTKFAAQNPKFNIIKGEPLPAGWLGKNYACHQLAQQATGRYLLYLDADEQIGSGLINSALHRMEINNLALLSLFTDQEMLTLGEKAVVPLMHYILINLLPVRLVYLSKNPAFAAASGQFMLFDAAIYRKHRWHQRVQHKVVEDVEIMKLVKTEGLKGEALLANGMISCRMYTGYRDAIDGFSKNFLAAFNYSIIGFLIYLAVIIGGPLVVIATLNLQLIVFMCGIIMLTRSMVSLLSGQSNGFNTFLHPVQMANMAIIGFLAIQKHLTKTTLWKGRRV</sequence>
<feature type="transmembrane region" description="Helical" evidence="6">
    <location>
        <begin position="253"/>
        <end position="272"/>
    </location>
</feature>
<dbReference type="InterPro" id="IPR001173">
    <property type="entry name" value="Glyco_trans_2-like"/>
</dbReference>
<protein>
    <recommendedName>
        <fullName evidence="7">Glycosyltransferase 2-like domain-containing protein</fullName>
    </recommendedName>
</protein>
<dbReference type="PANTHER" id="PTHR43646">
    <property type="entry name" value="GLYCOSYLTRANSFERASE"/>
    <property type="match status" value="1"/>
</dbReference>
<keyword evidence="2" id="KW-1003">Cell membrane</keyword>
<feature type="transmembrane region" description="Helical" evidence="6">
    <location>
        <begin position="278"/>
        <end position="297"/>
    </location>
</feature>
<evidence type="ECO:0000256" key="1">
    <source>
        <dbReference type="ARBA" id="ARBA00004236"/>
    </source>
</evidence>
<dbReference type="Pfam" id="PF00535">
    <property type="entry name" value="Glycos_transf_2"/>
    <property type="match status" value="1"/>
</dbReference>
<dbReference type="InterPro" id="IPR029044">
    <property type="entry name" value="Nucleotide-diphossugar_trans"/>
</dbReference>
<proteinExistence type="predicted"/>
<evidence type="ECO:0000259" key="7">
    <source>
        <dbReference type="Pfam" id="PF00535"/>
    </source>
</evidence>
<dbReference type="GO" id="GO:0005886">
    <property type="term" value="C:plasma membrane"/>
    <property type="evidence" value="ECO:0007669"/>
    <property type="project" value="UniProtKB-SubCell"/>
</dbReference>